<sequence length="101" mass="11562">MLPIPQFFLSKFILQTYQGKIFQPSIPRFSWSKGLTQATEMMGAVQRGAYRPYNALLHPPKRRITEDIASMSKVLQKISNQRSKVEAGVECQCPPKVLRDH</sequence>
<proteinExistence type="predicted"/>
<dbReference type="EMBL" id="HBEZ01015155">
    <property type="protein sequence ID" value="CAD8630700.1"/>
    <property type="molecule type" value="Transcribed_RNA"/>
</dbReference>
<evidence type="ECO:0000313" key="1">
    <source>
        <dbReference type="EMBL" id="CAD8630700.1"/>
    </source>
</evidence>
<organism evidence="1">
    <name type="scientific">Cryptomonas curvata</name>
    <dbReference type="NCBI Taxonomy" id="233186"/>
    <lineage>
        <taxon>Eukaryota</taxon>
        <taxon>Cryptophyceae</taxon>
        <taxon>Cryptomonadales</taxon>
        <taxon>Cryptomonadaceae</taxon>
        <taxon>Cryptomonas</taxon>
    </lineage>
</organism>
<name>A0A7S0QHF4_9CRYP</name>
<protein>
    <submittedName>
        <fullName evidence="1">Uncharacterized protein</fullName>
    </submittedName>
</protein>
<reference evidence="1" key="1">
    <citation type="submission" date="2021-01" db="EMBL/GenBank/DDBJ databases">
        <authorList>
            <person name="Corre E."/>
            <person name="Pelletier E."/>
            <person name="Niang G."/>
            <person name="Scheremetjew M."/>
            <person name="Finn R."/>
            <person name="Kale V."/>
            <person name="Holt S."/>
            <person name="Cochrane G."/>
            <person name="Meng A."/>
            <person name="Brown T."/>
            <person name="Cohen L."/>
        </authorList>
    </citation>
    <scope>NUCLEOTIDE SEQUENCE</scope>
    <source>
        <strain evidence="1">CCAP979/52</strain>
    </source>
</reference>
<dbReference type="AlphaFoldDB" id="A0A7S0QHF4"/>
<gene>
    <name evidence="1" type="ORF">CCUR1050_LOCUS8379</name>
</gene>
<accession>A0A7S0QHF4</accession>